<evidence type="ECO:0000313" key="2">
    <source>
        <dbReference type="Proteomes" id="UP001220010"/>
    </source>
</evidence>
<sequence length="200" mass="21946">MIAGYLNQVAKYEASPVLYGWAPVLATLTLSPPFSMDDPFKVEFRISSTLTFDVTITGTLDGEPQSDTLEFNAGWGDIVLITAKQFDTVTEITTTIGANERDCRVVAVDPTTEEELPGAWLEFPCRREAKRSTYLKVVEDQASQQIMQAEGRIFCTEPLEFGAKVKLDSGVIYEVVKVEPKAGLDGKELYRVLLLGGVGA</sequence>
<organism evidence="1 2">
    <name type="scientific">Candidatus Methanocrinis natronophilus</name>
    <dbReference type="NCBI Taxonomy" id="3033396"/>
    <lineage>
        <taxon>Archaea</taxon>
        <taxon>Methanobacteriati</taxon>
        <taxon>Methanobacteriota</taxon>
        <taxon>Stenosarchaea group</taxon>
        <taxon>Methanomicrobia</taxon>
        <taxon>Methanotrichales</taxon>
        <taxon>Methanotrichaceae</taxon>
        <taxon>Methanocrinis</taxon>
    </lineage>
</organism>
<comment type="caution">
    <text evidence="1">The sequence shown here is derived from an EMBL/GenBank/DDBJ whole genome shotgun (WGS) entry which is preliminary data.</text>
</comment>
<dbReference type="RefSeq" id="WP_316967392.1">
    <property type="nucleotide sequence ID" value="NZ_JARFPK010000054.1"/>
</dbReference>
<reference evidence="1 2" key="1">
    <citation type="submission" date="2023-03" db="EMBL/GenBank/DDBJ databases">
        <title>WGS of Methanotrichaceae archaeon Mx.</title>
        <authorList>
            <person name="Sorokin D.Y."/>
            <person name="Merkel A.Y."/>
        </authorList>
    </citation>
    <scope>NUCLEOTIDE SEQUENCE [LARGE SCALE GENOMIC DNA]</scope>
    <source>
        <strain evidence="1 2">Mx</strain>
    </source>
</reference>
<keyword evidence="2" id="KW-1185">Reference proteome</keyword>
<dbReference type="EMBL" id="JARFPK010000054">
    <property type="protein sequence ID" value="MDF0591665.1"/>
    <property type="molecule type" value="Genomic_DNA"/>
</dbReference>
<dbReference type="Proteomes" id="UP001220010">
    <property type="component" value="Unassembled WGS sequence"/>
</dbReference>
<protein>
    <submittedName>
        <fullName evidence="1">Uncharacterized protein</fullName>
    </submittedName>
</protein>
<accession>A0ABT5XAC0</accession>
<gene>
    <name evidence="1" type="ORF">P0O15_10895</name>
</gene>
<evidence type="ECO:0000313" key="1">
    <source>
        <dbReference type="EMBL" id="MDF0591665.1"/>
    </source>
</evidence>
<proteinExistence type="predicted"/>
<name>A0ABT5XAC0_9EURY</name>